<accession>A0A2M7TN31</accession>
<evidence type="ECO:0000313" key="5">
    <source>
        <dbReference type="Proteomes" id="UP000229753"/>
    </source>
</evidence>
<organism evidence="4 5">
    <name type="scientific">Candidatus Woesebacteria bacterium CG_4_10_14_0_2_um_filter_39_14</name>
    <dbReference type="NCBI Taxonomy" id="1975054"/>
    <lineage>
        <taxon>Bacteria</taxon>
        <taxon>Candidatus Woeseibacteriota</taxon>
    </lineage>
</organism>
<dbReference type="PROSITE" id="PS51084">
    <property type="entry name" value="HIT_2"/>
    <property type="match status" value="1"/>
</dbReference>
<dbReference type="PANTHER" id="PTHR23089">
    <property type="entry name" value="HISTIDINE TRIAD HIT PROTEIN"/>
    <property type="match status" value="1"/>
</dbReference>
<feature type="active site" description="Tele-AMP-histidine intermediate" evidence="1">
    <location>
        <position position="96"/>
    </location>
</feature>
<comment type="caution">
    <text evidence="4">The sequence shown here is derived from an EMBL/GenBank/DDBJ whole genome shotgun (WGS) entry which is preliminary data.</text>
</comment>
<feature type="domain" description="HIT" evidence="3">
    <location>
        <begin position="6"/>
        <end position="107"/>
    </location>
</feature>
<dbReference type="EMBL" id="PFNO01000073">
    <property type="protein sequence ID" value="PIZ49193.1"/>
    <property type="molecule type" value="Genomic_DNA"/>
</dbReference>
<dbReference type="AlphaFoldDB" id="A0A2M7TN31"/>
<proteinExistence type="predicted"/>
<gene>
    <name evidence="4" type="ORF">COY29_02270</name>
</gene>
<evidence type="ECO:0000259" key="3">
    <source>
        <dbReference type="PROSITE" id="PS51084"/>
    </source>
</evidence>
<dbReference type="SUPFAM" id="SSF54197">
    <property type="entry name" value="HIT-like"/>
    <property type="match status" value="1"/>
</dbReference>
<name>A0A2M7TN31_9BACT</name>
<dbReference type="InterPro" id="IPR036265">
    <property type="entry name" value="HIT-like_sf"/>
</dbReference>
<feature type="short sequence motif" description="Histidine triad motif" evidence="2">
    <location>
        <begin position="92"/>
        <end position="96"/>
    </location>
</feature>
<evidence type="ECO:0000256" key="2">
    <source>
        <dbReference type="PROSITE-ProRule" id="PRU00464"/>
    </source>
</evidence>
<evidence type="ECO:0000313" key="4">
    <source>
        <dbReference type="EMBL" id="PIZ49193.1"/>
    </source>
</evidence>
<evidence type="ECO:0000256" key="1">
    <source>
        <dbReference type="PIRSR" id="PIRSR601310-1"/>
    </source>
</evidence>
<dbReference type="Gene3D" id="3.30.428.10">
    <property type="entry name" value="HIT-like"/>
    <property type="match status" value="1"/>
</dbReference>
<dbReference type="GO" id="GO:0003824">
    <property type="term" value="F:catalytic activity"/>
    <property type="evidence" value="ECO:0007669"/>
    <property type="project" value="InterPro"/>
</dbReference>
<dbReference type="InterPro" id="IPR001310">
    <property type="entry name" value="Histidine_triad_HIT"/>
</dbReference>
<dbReference type="Proteomes" id="UP000229753">
    <property type="component" value="Unassembled WGS sequence"/>
</dbReference>
<dbReference type="InterPro" id="IPR011146">
    <property type="entry name" value="HIT-like"/>
</dbReference>
<reference evidence="5" key="1">
    <citation type="submission" date="2017-09" db="EMBL/GenBank/DDBJ databases">
        <title>Depth-based differentiation of microbial function through sediment-hosted aquifers and enrichment of novel symbionts in the deep terrestrial subsurface.</title>
        <authorList>
            <person name="Probst A.J."/>
            <person name="Ladd B."/>
            <person name="Jarett J.K."/>
            <person name="Geller-Mcgrath D.E."/>
            <person name="Sieber C.M.K."/>
            <person name="Emerson J.B."/>
            <person name="Anantharaman K."/>
            <person name="Thomas B.C."/>
            <person name="Malmstrom R."/>
            <person name="Stieglmeier M."/>
            <person name="Klingl A."/>
            <person name="Woyke T."/>
            <person name="Ryan C.M."/>
            <person name="Banfield J.F."/>
        </authorList>
    </citation>
    <scope>NUCLEOTIDE SEQUENCE [LARGE SCALE GENOMIC DNA]</scope>
</reference>
<dbReference type="Pfam" id="PF11969">
    <property type="entry name" value="DcpS_C"/>
    <property type="match status" value="1"/>
</dbReference>
<dbReference type="PRINTS" id="PR00332">
    <property type="entry name" value="HISTRIAD"/>
</dbReference>
<protein>
    <submittedName>
        <fullName evidence="4">Histidine triad nucleotide-binding protein</fullName>
    </submittedName>
</protein>
<sequence length="107" mass="12175">MADDCIFCKIVNRFVPSEIVNESDNLIVIKDIHPKASVHLLLVPKKHVRDITGLDEATWLEIKKMVLLLAKEKGLKNFRIVHNAGEAALISHMHMHFLAEISVDREL</sequence>